<dbReference type="InterPro" id="IPR036770">
    <property type="entry name" value="Ankyrin_rpt-contain_sf"/>
</dbReference>
<evidence type="ECO:0000256" key="2">
    <source>
        <dbReference type="ARBA" id="ARBA00023043"/>
    </source>
</evidence>
<evidence type="ECO:0000256" key="3">
    <source>
        <dbReference type="PROSITE-ProRule" id="PRU00023"/>
    </source>
</evidence>
<feature type="region of interest" description="Disordered" evidence="4">
    <location>
        <begin position="220"/>
        <end position="248"/>
    </location>
</feature>
<feature type="chain" id="PRO_5046807300" evidence="5">
    <location>
        <begin position="18"/>
        <end position="248"/>
    </location>
</feature>
<feature type="repeat" description="ANK" evidence="3">
    <location>
        <begin position="136"/>
        <end position="163"/>
    </location>
</feature>
<dbReference type="InterPro" id="IPR002110">
    <property type="entry name" value="Ankyrin_rpt"/>
</dbReference>
<comment type="caution">
    <text evidence="6">The sequence shown here is derived from an EMBL/GenBank/DDBJ whole genome shotgun (WGS) entry which is preliminary data.</text>
</comment>
<protein>
    <submittedName>
        <fullName evidence="6">Uncharacterized protein</fullName>
    </submittedName>
</protein>
<dbReference type="PROSITE" id="PS50088">
    <property type="entry name" value="ANK_REPEAT"/>
    <property type="match status" value="3"/>
</dbReference>
<keyword evidence="1" id="KW-0677">Repeat</keyword>
<evidence type="ECO:0000256" key="5">
    <source>
        <dbReference type="SAM" id="SignalP"/>
    </source>
</evidence>
<dbReference type="PROSITE" id="PS50297">
    <property type="entry name" value="ANK_REP_REGION"/>
    <property type="match status" value="2"/>
</dbReference>
<dbReference type="Pfam" id="PF00023">
    <property type="entry name" value="Ank"/>
    <property type="match status" value="1"/>
</dbReference>
<dbReference type="PANTHER" id="PTHR24171:SF9">
    <property type="entry name" value="ANKYRIN REPEAT DOMAIN-CONTAINING PROTEIN 39"/>
    <property type="match status" value="1"/>
</dbReference>
<keyword evidence="2 3" id="KW-0040">ANK repeat</keyword>
<feature type="signal peptide" evidence="5">
    <location>
        <begin position="1"/>
        <end position="17"/>
    </location>
</feature>
<dbReference type="SMART" id="SM00248">
    <property type="entry name" value="ANK"/>
    <property type="match status" value="4"/>
</dbReference>
<dbReference type="PANTHER" id="PTHR24171">
    <property type="entry name" value="ANKYRIN REPEAT DOMAIN-CONTAINING PROTEIN 39-RELATED"/>
    <property type="match status" value="1"/>
</dbReference>
<dbReference type="PRINTS" id="PR01415">
    <property type="entry name" value="ANKYRIN"/>
</dbReference>
<accession>A0ABN9TPL3</accession>
<dbReference type="Gene3D" id="1.25.40.20">
    <property type="entry name" value="Ankyrin repeat-containing domain"/>
    <property type="match status" value="1"/>
</dbReference>
<dbReference type="Proteomes" id="UP001189429">
    <property type="component" value="Unassembled WGS sequence"/>
</dbReference>
<evidence type="ECO:0000256" key="4">
    <source>
        <dbReference type="SAM" id="MobiDB-lite"/>
    </source>
</evidence>
<sequence length="248" mass="26515">MSLMAKVLLTGFLTARSAEVGPQEATQSLTDLRAYLAKHGKEGLTMPDPAGMRPVHWAASGGNMQVMQELVRQGADPWDGTATAEERNALHMACSSGHADMVKHLLTEPLLKVRSRGAFTKKQAADSRDKRQTPCVHLAALAGHEDVLTVLAQAGADLQAETERSGTPLHAAAAVGQQAVVEILVKQGADPCAKNAKGKTPRQRAEDEDMDEVVPVLKQAEAAKGCAPAKKEKKDTKNKMKTVTKKEL</sequence>
<name>A0ABN9TPL3_9DINO</name>
<gene>
    <name evidence="6" type="ORF">PCOR1329_LOCUS41102</name>
</gene>
<keyword evidence="7" id="KW-1185">Reference proteome</keyword>
<feature type="repeat" description="ANK" evidence="3">
    <location>
        <begin position="164"/>
        <end position="196"/>
    </location>
</feature>
<feature type="repeat" description="ANK" evidence="3">
    <location>
        <begin position="50"/>
        <end position="76"/>
    </location>
</feature>
<dbReference type="SUPFAM" id="SSF48403">
    <property type="entry name" value="Ankyrin repeat"/>
    <property type="match status" value="1"/>
</dbReference>
<evidence type="ECO:0000256" key="1">
    <source>
        <dbReference type="ARBA" id="ARBA00022737"/>
    </source>
</evidence>
<feature type="compositionally biased region" description="Basic and acidic residues" evidence="4">
    <location>
        <begin position="229"/>
        <end position="248"/>
    </location>
</feature>
<keyword evidence="5" id="KW-0732">Signal</keyword>
<feature type="region of interest" description="Disordered" evidence="4">
    <location>
        <begin position="192"/>
        <end position="211"/>
    </location>
</feature>
<proteinExistence type="predicted"/>
<organism evidence="6 7">
    <name type="scientific">Prorocentrum cordatum</name>
    <dbReference type="NCBI Taxonomy" id="2364126"/>
    <lineage>
        <taxon>Eukaryota</taxon>
        <taxon>Sar</taxon>
        <taxon>Alveolata</taxon>
        <taxon>Dinophyceae</taxon>
        <taxon>Prorocentrales</taxon>
        <taxon>Prorocentraceae</taxon>
        <taxon>Prorocentrum</taxon>
    </lineage>
</organism>
<evidence type="ECO:0000313" key="6">
    <source>
        <dbReference type="EMBL" id="CAK0848047.1"/>
    </source>
</evidence>
<dbReference type="EMBL" id="CAUYUJ010014949">
    <property type="protein sequence ID" value="CAK0848047.1"/>
    <property type="molecule type" value="Genomic_DNA"/>
</dbReference>
<reference evidence="6" key="1">
    <citation type="submission" date="2023-10" db="EMBL/GenBank/DDBJ databases">
        <authorList>
            <person name="Chen Y."/>
            <person name="Shah S."/>
            <person name="Dougan E. K."/>
            <person name="Thang M."/>
            <person name="Chan C."/>
        </authorList>
    </citation>
    <scope>NUCLEOTIDE SEQUENCE [LARGE SCALE GENOMIC DNA]</scope>
</reference>
<dbReference type="Pfam" id="PF12796">
    <property type="entry name" value="Ank_2"/>
    <property type="match status" value="1"/>
</dbReference>
<evidence type="ECO:0000313" key="7">
    <source>
        <dbReference type="Proteomes" id="UP001189429"/>
    </source>
</evidence>